<dbReference type="GO" id="GO:0003824">
    <property type="term" value="F:catalytic activity"/>
    <property type="evidence" value="ECO:0007669"/>
    <property type="project" value="InterPro"/>
</dbReference>
<evidence type="ECO:0000313" key="2">
    <source>
        <dbReference type="Proteomes" id="UP000498980"/>
    </source>
</evidence>
<dbReference type="Gene3D" id="3.40.50.1580">
    <property type="entry name" value="Nucleoside phosphorylase domain"/>
    <property type="match status" value="1"/>
</dbReference>
<sequence length="141" mass="13985">MRVLVVTAVPVERDAVTRAFGDGGPQVRSVPGAELHRAGGLDVLAGGAGPAAAAASAAFALAAATVPYALVVSAGIGGGFPPAPPGSLVVASAVVAADLGRRPRTGSSPSPVSASGATGMYRRPLWYVRWHRPPVPCPARS</sequence>
<accession>A0A7J0C7V9</accession>
<dbReference type="GO" id="GO:0009116">
    <property type="term" value="P:nucleoside metabolic process"/>
    <property type="evidence" value="ECO:0007669"/>
    <property type="project" value="InterPro"/>
</dbReference>
<dbReference type="EMBL" id="BLWC01000001">
    <property type="protein sequence ID" value="GFM98615.1"/>
    <property type="molecule type" value="Genomic_DNA"/>
</dbReference>
<reference evidence="1 2" key="1">
    <citation type="submission" date="2020-05" db="EMBL/GenBank/DDBJ databases">
        <title>Whole genome shotgun sequence of Streptomyces fulvorobeus NBRC 15897.</title>
        <authorList>
            <person name="Komaki H."/>
            <person name="Tamura T."/>
        </authorList>
    </citation>
    <scope>NUCLEOTIDE SEQUENCE [LARGE SCALE GENOMIC DNA]</scope>
    <source>
        <strain evidence="1 2">NBRC 15897</strain>
    </source>
</reference>
<protein>
    <recommendedName>
        <fullName evidence="3">Futalosine hydrolase</fullName>
    </recommendedName>
</protein>
<dbReference type="SUPFAM" id="SSF53167">
    <property type="entry name" value="Purine and uridine phosphorylases"/>
    <property type="match status" value="1"/>
</dbReference>
<name>A0A7J0C7V9_9ACTN</name>
<proteinExistence type="predicted"/>
<organism evidence="1 2">
    <name type="scientific">Streptomyces fulvorobeus</name>
    <dbReference type="NCBI Taxonomy" id="284028"/>
    <lineage>
        <taxon>Bacteria</taxon>
        <taxon>Bacillati</taxon>
        <taxon>Actinomycetota</taxon>
        <taxon>Actinomycetes</taxon>
        <taxon>Kitasatosporales</taxon>
        <taxon>Streptomycetaceae</taxon>
        <taxon>Streptomyces</taxon>
    </lineage>
</organism>
<comment type="caution">
    <text evidence="1">The sequence shown here is derived from an EMBL/GenBank/DDBJ whole genome shotgun (WGS) entry which is preliminary data.</text>
</comment>
<keyword evidence="2" id="KW-1185">Reference proteome</keyword>
<gene>
    <name evidence="1" type="ORF">Sfulv_34260</name>
</gene>
<evidence type="ECO:0008006" key="3">
    <source>
        <dbReference type="Google" id="ProtNLM"/>
    </source>
</evidence>
<dbReference type="AlphaFoldDB" id="A0A7J0C7V9"/>
<dbReference type="Proteomes" id="UP000498980">
    <property type="component" value="Unassembled WGS sequence"/>
</dbReference>
<evidence type="ECO:0000313" key="1">
    <source>
        <dbReference type="EMBL" id="GFM98615.1"/>
    </source>
</evidence>
<dbReference type="InterPro" id="IPR035994">
    <property type="entry name" value="Nucleoside_phosphorylase_sf"/>
</dbReference>